<dbReference type="KEGG" id="lut:Lupro_02665"/>
<dbReference type="OrthoDB" id="583051at2"/>
<dbReference type="Proteomes" id="UP000059672">
    <property type="component" value="Chromosome"/>
</dbReference>
<accession>A0A0X8G551</accession>
<dbReference type="AlphaFoldDB" id="A0A0X8G551"/>
<dbReference type="EMBL" id="CP013355">
    <property type="protein sequence ID" value="AMC10220.1"/>
    <property type="molecule type" value="Genomic_DNA"/>
</dbReference>
<sequence length="328" mass="38623">MMNFKEIIADYKRNSNHKHCFYHNHKDCTKKIKKAHSIQKEKILVQLEKEINGNRMLYSLNSTSADENLSTNGLIPIGKKKASIFTGFCDYHDSKLFSPIENFDFNFSDEHLFLLTYRSFAHSFQQIIEIYKYYNSNGDFVKTFPKQYLKEHIQFTEKRIKELLLYKKVLDNIIQTKDYSALNYHTRVIEPFVPIASSTILSPTYSYKNEYLYPNEKESNVILNVLPDNNRTIIILSHFEKDTKGKILFNELADLSINDFTKAISSLMIYCTTNTFFSPSLWDNYTKEEKKQLFKEIDFCIRFGGSIKKFFISKIDFFRIKITAPNTS</sequence>
<protein>
    <submittedName>
        <fullName evidence="1">Uncharacterized protein</fullName>
    </submittedName>
</protein>
<keyword evidence="2" id="KW-1185">Reference proteome</keyword>
<reference evidence="1 2" key="2">
    <citation type="journal article" date="2016" name="Int. J. Syst. Evol. Microbiol.">
        <title>Lutibacter profundi sp. nov., isolated from a deep-sea hydrothermal system on the Arctic Mid-Ocean Ridge and emended description of the genus Lutibacter.</title>
        <authorList>
            <person name="Le Moine Bauer S."/>
            <person name="Roalkvam I."/>
            <person name="Steen I.H."/>
            <person name="Dahle H."/>
        </authorList>
    </citation>
    <scope>NUCLEOTIDE SEQUENCE [LARGE SCALE GENOMIC DNA]</scope>
    <source>
        <strain evidence="1 2">LP1</strain>
    </source>
</reference>
<name>A0A0X8G551_9FLAO</name>
<organism evidence="1 2">
    <name type="scientific">Lutibacter profundi</name>
    <dbReference type="NCBI Taxonomy" id="1622118"/>
    <lineage>
        <taxon>Bacteria</taxon>
        <taxon>Pseudomonadati</taxon>
        <taxon>Bacteroidota</taxon>
        <taxon>Flavobacteriia</taxon>
        <taxon>Flavobacteriales</taxon>
        <taxon>Flavobacteriaceae</taxon>
        <taxon>Lutibacter</taxon>
    </lineage>
</organism>
<reference evidence="2" key="1">
    <citation type="submission" date="2015-12" db="EMBL/GenBank/DDBJ databases">
        <title>Complete genome sequence of Lutibacter profundus strain LP1.</title>
        <authorList>
            <person name="Wissuwa J."/>
            <person name="Le Moine Bauer S."/>
            <person name="Stokke R."/>
            <person name="Dahle H."/>
            <person name="Steen I.H."/>
        </authorList>
    </citation>
    <scope>NUCLEOTIDE SEQUENCE [LARGE SCALE GENOMIC DNA]</scope>
    <source>
        <strain evidence="2">LP1</strain>
    </source>
</reference>
<evidence type="ECO:0000313" key="1">
    <source>
        <dbReference type="EMBL" id="AMC10220.1"/>
    </source>
</evidence>
<dbReference type="STRING" id="1622118.Lupro_02665"/>
<gene>
    <name evidence="1" type="ORF">Lupro_02665</name>
</gene>
<proteinExistence type="predicted"/>
<evidence type="ECO:0000313" key="2">
    <source>
        <dbReference type="Proteomes" id="UP000059672"/>
    </source>
</evidence>
<dbReference type="RefSeq" id="WP_068206051.1">
    <property type="nucleotide sequence ID" value="NZ_CP013355.1"/>
</dbReference>